<dbReference type="InterPro" id="IPR006059">
    <property type="entry name" value="SBP"/>
</dbReference>
<dbReference type="EMBL" id="JAESWC010000004">
    <property type="protein sequence ID" value="MBL4936168.1"/>
    <property type="molecule type" value="Genomic_DNA"/>
</dbReference>
<dbReference type="SUPFAM" id="SSF53850">
    <property type="entry name" value="Periplasmic binding protein-like II"/>
    <property type="match status" value="1"/>
</dbReference>
<evidence type="ECO:0000256" key="3">
    <source>
        <dbReference type="ARBA" id="ARBA00023136"/>
    </source>
</evidence>
<evidence type="ECO:0000313" key="7">
    <source>
        <dbReference type="EMBL" id="MBL4936168.1"/>
    </source>
</evidence>
<keyword evidence="1" id="KW-1003">Cell membrane</keyword>
<dbReference type="Proteomes" id="UP000632377">
    <property type="component" value="Unassembled WGS sequence"/>
</dbReference>
<evidence type="ECO:0000256" key="4">
    <source>
        <dbReference type="ARBA" id="ARBA00023139"/>
    </source>
</evidence>
<keyword evidence="4" id="KW-0564">Palmitate</keyword>
<sequence length="523" mass="58430">MKRKKLLLSLVAVTMTIMTLATGCAKKSAESASGSSMKSIGDMHEKGLPIVDAGKYSFSLFADDSSKTGKYYMMPVLEKQTGIKVNLQTFPFEIAKEKLSLALSSGDYADVIAGWTLSDTDILKYGVDMKTFIPLEDYFKKYCPNIEKILDLPGVRDAMTAPDGHIYSIPYALEAPQVDFSPYINTKWLKKLGLQMPKTTEDLRNVLKAFKTAGLIPFSADPNNKHLNYLAGWFGMSMDDLGFTMADDKLTFGANTAQYKNSIKYLNSLYKEGLIDPEIFTQDLNQWKAKGAQDKYGVVIAYGSGDFMPYAAGSKPDWEPLPVLTSGDGSTPVWLRSSYGTSVLKNQVVITDKAKNPAAICRWWDNAFELENSLQTNRGPLGKTLIKEGDGYRSLDATKVLSKEEQDEYSWPNLWIQSLPHYIPAGFKVKEDNPAFDEKGGTDKAYQSALTKKPIPEYWVSVKDSAKFSDEQTAIKDYIKQKSAQWISGQADVDKEWDSYVKQLDTLGLQDYIKTRLDAIKQK</sequence>
<evidence type="ECO:0000256" key="2">
    <source>
        <dbReference type="ARBA" id="ARBA00022729"/>
    </source>
</evidence>
<dbReference type="RefSeq" id="WP_202748842.1">
    <property type="nucleotide sequence ID" value="NZ_JAESWC010000004.1"/>
</dbReference>
<evidence type="ECO:0000256" key="1">
    <source>
        <dbReference type="ARBA" id="ARBA00022475"/>
    </source>
</evidence>
<dbReference type="PROSITE" id="PS51257">
    <property type="entry name" value="PROKAR_LIPOPROTEIN"/>
    <property type="match status" value="1"/>
</dbReference>
<dbReference type="InterPro" id="IPR050490">
    <property type="entry name" value="Bact_solute-bd_prot1"/>
</dbReference>
<gene>
    <name evidence="7" type="ORF">JK636_10395</name>
</gene>
<dbReference type="PANTHER" id="PTHR43649">
    <property type="entry name" value="ARABINOSE-BINDING PROTEIN-RELATED"/>
    <property type="match status" value="1"/>
</dbReference>
<feature type="chain" id="PRO_5046816383" evidence="6">
    <location>
        <begin position="22"/>
        <end position="523"/>
    </location>
</feature>
<dbReference type="Gene3D" id="3.40.190.10">
    <property type="entry name" value="Periplasmic binding protein-like II"/>
    <property type="match status" value="2"/>
</dbReference>
<proteinExistence type="predicted"/>
<comment type="caution">
    <text evidence="7">The sequence shown here is derived from an EMBL/GenBank/DDBJ whole genome shotgun (WGS) entry which is preliminary data.</text>
</comment>
<keyword evidence="2 6" id="KW-0732">Signal</keyword>
<evidence type="ECO:0000313" key="8">
    <source>
        <dbReference type="Proteomes" id="UP000632377"/>
    </source>
</evidence>
<protein>
    <submittedName>
        <fullName evidence="7">Extracellular solute-binding protein</fullName>
    </submittedName>
</protein>
<organism evidence="7 8">
    <name type="scientific">Clostridium rhizosphaerae</name>
    <dbReference type="NCBI Taxonomy" id="2803861"/>
    <lineage>
        <taxon>Bacteria</taxon>
        <taxon>Bacillati</taxon>
        <taxon>Bacillota</taxon>
        <taxon>Clostridia</taxon>
        <taxon>Eubacteriales</taxon>
        <taxon>Clostridiaceae</taxon>
        <taxon>Clostridium</taxon>
    </lineage>
</organism>
<evidence type="ECO:0000256" key="6">
    <source>
        <dbReference type="SAM" id="SignalP"/>
    </source>
</evidence>
<evidence type="ECO:0000256" key="5">
    <source>
        <dbReference type="ARBA" id="ARBA00023288"/>
    </source>
</evidence>
<dbReference type="Pfam" id="PF13416">
    <property type="entry name" value="SBP_bac_8"/>
    <property type="match status" value="1"/>
</dbReference>
<keyword evidence="8" id="KW-1185">Reference proteome</keyword>
<keyword evidence="3" id="KW-0472">Membrane</keyword>
<feature type="signal peptide" evidence="6">
    <location>
        <begin position="1"/>
        <end position="21"/>
    </location>
</feature>
<reference evidence="7 8" key="1">
    <citation type="submission" date="2021-01" db="EMBL/GenBank/DDBJ databases">
        <title>Genome public.</title>
        <authorList>
            <person name="Liu C."/>
            <person name="Sun Q."/>
        </authorList>
    </citation>
    <scope>NUCLEOTIDE SEQUENCE [LARGE SCALE GENOMIC DNA]</scope>
    <source>
        <strain evidence="7 8">YIM B02515</strain>
    </source>
</reference>
<accession>A0ABS1T9Y2</accession>
<name>A0ABS1T9Y2_9CLOT</name>
<dbReference type="PANTHER" id="PTHR43649:SF33">
    <property type="entry name" value="POLYGALACTURONAN_RHAMNOGALACTURONAN-BINDING PROTEIN YTCQ"/>
    <property type="match status" value="1"/>
</dbReference>
<keyword evidence="5" id="KW-0449">Lipoprotein</keyword>